<keyword evidence="5 8" id="KW-1133">Transmembrane helix</keyword>
<comment type="subcellular location">
    <subcellularLocation>
        <location evidence="1">Membrane</location>
        <topology evidence="1">Single-pass membrane protein</topology>
    </subcellularLocation>
</comment>
<keyword evidence="11" id="KW-1185">Reference proteome</keyword>
<dbReference type="InterPro" id="IPR049625">
    <property type="entry name" value="Glyco_transf_61_cat"/>
</dbReference>
<dbReference type="OrthoDB" id="529273at2759"/>
<evidence type="ECO:0000256" key="4">
    <source>
        <dbReference type="ARBA" id="ARBA00022692"/>
    </source>
</evidence>
<evidence type="ECO:0000256" key="5">
    <source>
        <dbReference type="ARBA" id="ARBA00022989"/>
    </source>
</evidence>
<organism evidence="10 11">
    <name type="scientific">Apiotrichum porosum</name>
    <dbReference type="NCBI Taxonomy" id="105984"/>
    <lineage>
        <taxon>Eukaryota</taxon>
        <taxon>Fungi</taxon>
        <taxon>Dikarya</taxon>
        <taxon>Basidiomycota</taxon>
        <taxon>Agaricomycotina</taxon>
        <taxon>Tremellomycetes</taxon>
        <taxon>Trichosporonales</taxon>
        <taxon>Trichosporonaceae</taxon>
        <taxon>Apiotrichum</taxon>
    </lineage>
</organism>
<gene>
    <name evidence="10" type="ORF">EHS24_005613</name>
</gene>
<keyword evidence="3" id="KW-0808">Transferase</keyword>
<sequence length="572" mass="64581">MSGWHPTRRDLLLVMMVLVIFGLFLQLDLSFRFTDSKGSDSLLGFKLGIGGRRPGESSRRTGKKGGWVSDGVSSHLARPLAGVSEAKVKWGDEGALRTEVAAHAPGWTVFDQVYLFNGTWYIVTDHPSTIPLLRMMTSPGAEIWNDEESINRREPTDKDMQIIFPSAAKRLWGQSASRISGVTFLVNDPPQFLDHYYHFAAELLFGLWRTYSSLDPGINAAGQTQLPSPARMMMPHVAAGKWNDYAKMNSFLSRAIFPSMSYEYQNDFLDRSDTQRAYMLDRVVFADRAAAFRGPEFAKTWRTASEAATLGGSRYWWSPMRRNLLEFVGSSSGTTEINLEEFGVDDEDEDDLIEEGGGVVVKDVPKFVRRAAVPEDPEDDSPALAKRGVIPERRVDLGTRREHSPGNPVITYVSRQDWGRRMLIKKDHDELVQHLNELQKKYGWEVHIVAMDKLTRDEQIRLAARTTIMMGVHGNGLTHLIWMNNLNPRATVMEFFFPGGFAEDYEFTSRALGIRHYGWWGNESFTAPNTPPVAYPEGFQGNEIPISGKDVAQLIEQRLLVDRPPSDVDTRR</sequence>
<name>A0A427XYZ9_9TREE</name>
<evidence type="ECO:0000313" key="10">
    <source>
        <dbReference type="EMBL" id="RSH84114.1"/>
    </source>
</evidence>
<keyword evidence="6 8" id="KW-0472">Membrane</keyword>
<evidence type="ECO:0000259" key="9">
    <source>
        <dbReference type="Pfam" id="PF04577"/>
    </source>
</evidence>
<evidence type="ECO:0000256" key="8">
    <source>
        <dbReference type="SAM" id="Phobius"/>
    </source>
</evidence>
<dbReference type="GeneID" id="39590156"/>
<dbReference type="EMBL" id="RSCE01000003">
    <property type="protein sequence ID" value="RSH84114.1"/>
    <property type="molecule type" value="Genomic_DNA"/>
</dbReference>
<keyword evidence="4 8" id="KW-0812">Transmembrane</keyword>
<keyword evidence="7" id="KW-0325">Glycoprotein</keyword>
<dbReference type="GO" id="GO:0035269">
    <property type="term" value="P:protein O-linked glycosylation via mannose"/>
    <property type="evidence" value="ECO:0007669"/>
    <property type="project" value="TreeGrafter"/>
</dbReference>
<evidence type="ECO:0000256" key="6">
    <source>
        <dbReference type="ARBA" id="ARBA00023136"/>
    </source>
</evidence>
<dbReference type="GO" id="GO:0097363">
    <property type="term" value="F:protein O-acetylglucosaminyltransferase activity"/>
    <property type="evidence" value="ECO:0007669"/>
    <property type="project" value="TreeGrafter"/>
</dbReference>
<protein>
    <recommendedName>
        <fullName evidence="9">Glycosyltransferase 61 catalytic domain-containing protein</fullName>
    </recommendedName>
</protein>
<dbReference type="AlphaFoldDB" id="A0A427XYZ9"/>
<dbReference type="PANTHER" id="PTHR20961">
    <property type="entry name" value="GLYCOSYLTRANSFERASE"/>
    <property type="match status" value="1"/>
</dbReference>
<evidence type="ECO:0000256" key="1">
    <source>
        <dbReference type="ARBA" id="ARBA00004167"/>
    </source>
</evidence>
<dbReference type="InterPro" id="IPR007657">
    <property type="entry name" value="Glycosyltransferase_61"/>
</dbReference>
<dbReference type="RefSeq" id="XP_028477562.1">
    <property type="nucleotide sequence ID" value="XM_028621110.1"/>
</dbReference>
<dbReference type="GO" id="GO:0016020">
    <property type="term" value="C:membrane"/>
    <property type="evidence" value="ECO:0007669"/>
    <property type="project" value="UniProtKB-SubCell"/>
</dbReference>
<reference evidence="10 11" key="1">
    <citation type="submission" date="2018-11" db="EMBL/GenBank/DDBJ databases">
        <title>Genome sequence of Apiotrichum porosum DSM 27194.</title>
        <authorList>
            <person name="Aliyu H."/>
            <person name="Gorte O."/>
            <person name="Ochsenreither K."/>
        </authorList>
    </citation>
    <scope>NUCLEOTIDE SEQUENCE [LARGE SCALE GENOMIC DNA]</scope>
    <source>
        <strain evidence="10 11">DSM 27194</strain>
    </source>
</reference>
<feature type="transmembrane region" description="Helical" evidence="8">
    <location>
        <begin position="12"/>
        <end position="31"/>
    </location>
</feature>
<dbReference type="GO" id="GO:0005783">
    <property type="term" value="C:endoplasmic reticulum"/>
    <property type="evidence" value="ECO:0007669"/>
    <property type="project" value="TreeGrafter"/>
</dbReference>
<dbReference type="STRING" id="105984.A0A427XYZ9"/>
<feature type="domain" description="Glycosyltransferase 61 catalytic" evidence="9">
    <location>
        <begin position="366"/>
        <end position="484"/>
    </location>
</feature>
<dbReference type="PANTHER" id="PTHR20961:SF38">
    <property type="entry name" value="PROTEIN O-LINKED-MANNOSE BETA-1,4-N-ACETYLGLUCOSAMINYLTRANSFERASE 2"/>
    <property type="match status" value="1"/>
</dbReference>
<dbReference type="Pfam" id="PF04577">
    <property type="entry name" value="Glyco_transf_61"/>
    <property type="match status" value="1"/>
</dbReference>
<evidence type="ECO:0000256" key="7">
    <source>
        <dbReference type="ARBA" id="ARBA00023180"/>
    </source>
</evidence>
<evidence type="ECO:0000256" key="2">
    <source>
        <dbReference type="ARBA" id="ARBA00022676"/>
    </source>
</evidence>
<keyword evidence="2" id="KW-0328">Glycosyltransferase</keyword>
<evidence type="ECO:0000256" key="3">
    <source>
        <dbReference type="ARBA" id="ARBA00022679"/>
    </source>
</evidence>
<accession>A0A427XYZ9</accession>
<comment type="caution">
    <text evidence="10">The sequence shown here is derived from an EMBL/GenBank/DDBJ whole genome shotgun (WGS) entry which is preliminary data.</text>
</comment>
<evidence type="ECO:0000313" key="11">
    <source>
        <dbReference type="Proteomes" id="UP000279236"/>
    </source>
</evidence>
<proteinExistence type="predicted"/>
<dbReference type="Proteomes" id="UP000279236">
    <property type="component" value="Unassembled WGS sequence"/>
</dbReference>